<dbReference type="GO" id="GO:1990904">
    <property type="term" value="C:ribonucleoprotein complex"/>
    <property type="evidence" value="ECO:0007669"/>
    <property type="project" value="UniProtKB-KW"/>
</dbReference>
<protein>
    <submittedName>
        <fullName evidence="4">RL36</fullName>
    </submittedName>
</protein>
<comment type="similarity">
    <text evidence="1">Belongs to the eukaryotic ribosomal protein eL36 family.</text>
</comment>
<dbReference type="InterPro" id="IPR038097">
    <property type="entry name" value="Ribosomal_eL36_sf"/>
</dbReference>
<gene>
    <name evidence="4" type="primary">RL36</name>
    <name evidence="4" type="ORF">ECANGB1_1093</name>
</gene>
<dbReference type="VEuPathDB" id="MicrosporidiaDB:ECANGB1_1093"/>
<keyword evidence="3" id="KW-0687">Ribonucleoprotein</keyword>
<evidence type="ECO:0000313" key="4">
    <source>
        <dbReference type="EMBL" id="ORD94183.1"/>
    </source>
</evidence>
<name>A0A1Y1S6U5_9MICR</name>
<dbReference type="GO" id="GO:0003735">
    <property type="term" value="F:structural constituent of ribosome"/>
    <property type="evidence" value="ECO:0007669"/>
    <property type="project" value="InterPro"/>
</dbReference>
<dbReference type="GO" id="GO:0005840">
    <property type="term" value="C:ribosome"/>
    <property type="evidence" value="ECO:0007669"/>
    <property type="project" value="UniProtKB-KW"/>
</dbReference>
<proteinExistence type="inferred from homology"/>
<sequence>MKKFLRNKRVKHEVKPIKVDRIIKKKTYELSESQKIAKMIAAEVCGLQPYEKKAIEYIKSDNTKKARKFLKIRLGSLTRAEKKFEQLMKLVK</sequence>
<dbReference type="OrthoDB" id="9616667at2759"/>
<comment type="caution">
    <text evidence="4">The sequence shown here is derived from an EMBL/GenBank/DDBJ whole genome shotgun (WGS) entry which is preliminary data.</text>
</comment>
<accession>A0A1Y1S6U5</accession>
<organism evidence="4 5">
    <name type="scientific">Enterospora canceri</name>
    <dbReference type="NCBI Taxonomy" id="1081671"/>
    <lineage>
        <taxon>Eukaryota</taxon>
        <taxon>Fungi</taxon>
        <taxon>Fungi incertae sedis</taxon>
        <taxon>Microsporidia</taxon>
        <taxon>Enterocytozoonidae</taxon>
        <taxon>Enterospora</taxon>
    </lineage>
</organism>
<keyword evidence="5" id="KW-1185">Reference proteome</keyword>
<dbReference type="Pfam" id="PF01158">
    <property type="entry name" value="Ribosomal_L36e"/>
    <property type="match status" value="1"/>
</dbReference>
<evidence type="ECO:0000256" key="2">
    <source>
        <dbReference type="ARBA" id="ARBA00022980"/>
    </source>
</evidence>
<dbReference type="GO" id="GO:0006412">
    <property type="term" value="P:translation"/>
    <property type="evidence" value="ECO:0007669"/>
    <property type="project" value="InterPro"/>
</dbReference>
<evidence type="ECO:0000313" key="5">
    <source>
        <dbReference type="Proteomes" id="UP000192639"/>
    </source>
</evidence>
<dbReference type="Proteomes" id="UP000192639">
    <property type="component" value="Unassembled WGS sequence"/>
</dbReference>
<evidence type="ECO:0000256" key="3">
    <source>
        <dbReference type="ARBA" id="ARBA00023274"/>
    </source>
</evidence>
<dbReference type="EMBL" id="LWDP01000030">
    <property type="protein sequence ID" value="ORD94183.1"/>
    <property type="molecule type" value="Genomic_DNA"/>
</dbReference>
<dbReference type="Gene3D" id="1.10.10.1760">
    <property type="entry name" value="60S ribosomal protein L36"/>
    <property type="match status" value="1"/>
</dbReference>
<dbReference type="InterPro" id="IPR000509">
    <property type="entry name" value="Ribosomal_eL36"/>
</dbReference>
<evidence type="ECO:0000256" key="1">
    <source>
        <dbReference type="ARBA" id="ARBA00006509"/>
    </source>
</evidence>
<reference evidence="4 5" key="1">
    <citation type="journal article" date="2017" name="Environ. Microbiol.">
        <title>Decay of the glycolytic pathway and adaptation to intranuclear parasitism within Enterocytozoonidae microsporidia.</title>
        <authorList>
            <person name="Wiredu Boakye D."/>
            <person name="Jaroenlak P."/>
            <person name="Prachumwat A."/>
            <person name="Williams T.A."/>
            <person name="Bateman K.S."/>
            <person name="Itsathitphaisarn O."/>
            <person name="Sritunyalucksana K."/>
            <person name="Paszkiewicz K.H."/>
            <person name="Moore K.A."/>
            <person name="Stentiford G.D."/>
            <person name="Williams B.A."/>
        </authorList>
    </citation>
    <scope>NUCLEOTIDE SEQUENCE [LARGE SCALE GENOMIC DNA]</scope>
    <source>
        <strain evidence="4 5">GB1</strain>
    </source>
</reference>
<dbReference type="AlphaFoldDB" id="A0A1Y1S6U5"/>
<keyword evidence="2" id="KW-0689">Ribosomal protein</keyword>